<sequence>MMMKEKGKIVNILEVEEDDKERNRGAALLSIYNEFKDEIKAIRTDIQHLNIQQPQQSENNQELNSLLKETIVNAVNDTINAHINSRENYADEVSRRCKNTIDFAIERETKLVNNVVFPKLSPIIQIDKKVDAINERLNGIENDIQKIPKNNIDNANNHRFLCIMLIIITCIFWVLGNFLYMDLNQRYNELKESHEIVMRNISSDKIKK</sequence>
<name>A0A6I0FT51_PHOVU</name>
<feature type="transmembrane region" description="Helical" evidence="1">
    <location>
        <begin position="160"/>
        <end position="180"/>
    </location>
</feature>
<keyword evidence="1" id="KW-0812">Transmembrane</keyword>
<organism evidence="2 3">
    <name type="scientific">Phocaeicola vulgatus</name>
    <name type="common">Bacteroides vulgatus</name>
    <dbReference type="NCBI Taxonomy" id="821"/>
    <lineage>
        <taxon>Bacteria</taxon>
        <taxon>Pseudomonadati</taxon>
        <taxon>Bacteroidota</taxon>
        <taxon>Bacteroidia</taxon>
        <taxon>Bacteroidales</taxon>
        <taxon>Bacteroidaceae</taxon>
        <taxon>Phocaeicola</taxon>
    </lineage>
</organism>
<evidence type="ECO:0000313" key="3">
    <source>
        <dbReference type="Proteomes" id="UP000433382"/>
    </source>
</evidence>
<dbReference type="Proteomes" id="UP000433382">
    <property type="component" value="Unassembled WGS sequence"/>
</dbReference>
<dbReference type="RefSeq" id="WP_133304100.1">
    <property type="nucleotide sequence ID" value="NZ_JAHYOJ010000037.1"/>
</dbReference>
<dbReference type="EMBL" id="WCZM01000062">
    <property type="protein sequence ID" value="KAB3561809.1"/>
    <property type="molecule type" value="Genomic_DNA"/>
</dbReference>
<accession>A0A6I0FT51</accession>
<gene>
    <name evidence="2" type="ORF">GAY01_22970</name>
</gene>
<evidence type="ECO:0000256" key="1">
    <source>
        <dbReference type="SAM" id="Phobius"/>
    </source>
</evidence>
<keyword evidence="1" id="KW-1133">Transmembrane helix</keyword>
<dbReference type="AlphaFoldDB" id="A0A6I0FT51"/>
<protein>
    <submittedName>
        <fullName evidence="2">Uncharacterized protein</fullName>
    </submittedName>
</protein>
<keyword evidence="1" id="KW-0472">Membrane</keyword>
<reference evidence="2 3" key="1">
    <citation type="journal article" date="2019" name="Nat. Med.">
        <title>A library of human gut bacterial isolates paired with longitudinal multiomics data enables mechanistic microbiome research.</title>
        <authorList>
            <person name="Poyet M."/>
            <person name="Groussin M."/>
            <person name="Gibbons S.M."/>
            <person name="Avila-Pacheco J."/>
            <person name="Jiang X."/>
            <person name="Kearney S.M."/>
            <person name="Perrotta A.R."/>
            <person name="Berdy B."/>
            <person name="Zhao S."/>
            <person name="Lieberman T.D."/>
            <person name="Swanson P.K."/>
            <person name="Smith M."/>
            <person name="Roesemann S."/>
            <person name="Alexander J.E."/>
            <person name="Rich S.A."/>
            <person name="Livny J."/>
            <person name="Vlamakis H."/>
            <person name="Clish C."/>
            <person name="Bullock K."/>
            <person name="Deik A."/>
            <person name="Scott J."/>
            <person name="Pierce K.A."/>
            <person name="Xavier R.J."/>
            <person name="Alm E.J."/>
        </authorList>
    </citation>
    <scope>NUCLEOTIDE SEQUENCE [LARGE SCALE GENOMIC DNA]</scope>
    <source>
        <strain evidence="2 3">BIOML-A73</strain>
    </source>
</reference>
<comment type="caution">
    <text evidence="2">The sequence shown here is derived from an EMBL/GenBank/DDBJ whole genome shotgun (WGS) entry which is preliminary data.</text>
</comment>
<proteinExistence type="predicted"/>
<evidence type="ECO:0000313" key="2">
    <source>
        <dbReference type="EMBL" id="KAB3561809.1"/>
    </source>
</evidence>